<dbReference type="PANTHER" id="PTHR30480:SF14">
    <property type="entry name" value="HYDROLASE, PUTATIVE (AFU_ORTHOLOGUE AFUA_4G13770)-RELATED"/>
    <property type="match status" value="1"/>
</dbReference>
<dbReference type="GeneID" id="68356591"/>
<dbReference type="InterPro" id="IPR001764">
    <property type="entry name" value="Glyco_hydro_3_N"/>
</dbReference>
<dbReference type="OrthoDB" id="416222at2759"/>
<dbReference type="PANTHER" id="PTHR30480">
    <property type="entry name" value="BETA-HEXOSAMINIDASE-RELATED"/>
    <property type="match status" value="1"/>
</dbReference>
<dbReference type="Proteomes" id="UP000824596">
    <property type="component" value="Unassembled WGS sequence"/>
</dbReference>
<sequence>MHRPLLISLLLLLLGTPSHAAECSKNSGYGDKPSDLDILAGQHVVYSYPNSSQPPEALLRLTRAGLVGGVILFRANIDNGTAAAMRALTAAYRASPAPGLLRRTTGRDAAFLITTDQEGGRVRRIADGEPVMSAKKIGAAADAAGAGAGAGRAAAGTLREYGVNVNLAPVLDVYRRPGDFEDFFERSFGNTSEQVSRAAIPFITAQQAAGVAATAKHFPGLGPASHEANTDEQAVTLTESLHELQTIDMVPYHAALAAGVDLVMPSWAIYPALDATYPAGLSSKWIKQQLRGELGFRGVTISDAMEAGSLAAFGDAAATAKLATKAGMDILLASSRNVTQGVAIREALVQGLRCGELDGEEFKAATQRIAELRSKIPE</sequence>
<protein>
    <recommendedName>
        <fullName evidence="6">Glycoside hydrolase family 3 N-terminal domain-containing protein</fullName>
    </recommendedName>
</protein>
<evidence type="ECO:0000256" key="3">
    <source>
        <dbReference type="ARBA" id="ARBA00023180"/>
    </source>
</evidence>
<dbReference type="GO" id="GO:0005975">
    <property type="term" value="P:carbohydrate metabolic process"/>
    <property type="evidence" value="ECO:0007669"/>
    <property type="project" value="InterPro"/>
</dbReference>
<dbReference type="InterPro" id="IPR036962">
    <property type="entry name" value="Glyco_hydro_3_N_sf"/>
</dbReference>
<dbReference type="InterPro" id="IPR017853">
    <property type="entry name" value="GH"/>
</dbReference>
<dbReference type="EMBL" id="JAIZPD010000008">
    <property type="protein sequence ID" value="KAH0961384.1"/>
    <property type="molecule type" value="Genomic_DNA"/>
</dbReference>
<comment type="similarity">
    <text evidence="1">Belongs to the glycosyl hydrolase 3 family.</text>
</comment>
<evidence type="ECO:0000256" key="5">
    <source>
        <dbReference type="SAM" id="SignalP"/>
    </source>
</evidence>
<keyword evidence="8" id="KW-1185">Reference proteome</keyword>
<dbReference type="Gene3D" id="3.20.20.300">
    <property type="entry name" value="Glycoside hydrolase, family 3, N-terminal domain"/>
    <property type="match status" value="1"/>
</dbReference>
<keyword evidence="2" id="KW-0378">Hydrolase</keyword>
<accession>A0A9P8SGR5</accession>
<organism evidence="7 8">
    <name type="scientific">Hirsutella rhossiliensis</name>
    <dbReference type="NCBI Taxonomy" id="111463"/>
    <lineage>
        <taxon>Eukaryota</taxon>
        <taxon>Fungi</taxon>
        <taxon>Dikarya</taxon>
        <taxon>Ascomycota</taxon>
        <taxon>Pezizomycotina</taxon>
        <taxon>Sordariomycetes</taxon>
        <taxon>Hypocreomycetidae</taxon>
        <taxon>Hypocreales</taxon>
        <taxon>Ophiocordycipitaceae</taxon>
        <taxon>Hirsutella</taxon>
    </lineage>
</organism>
<evidence type="ECO:0000256" key="1">
    <source>
        <dbReference type="ARBA" id="ARBA00005336"/>
    </source>
</evidence>
<reference evidence="7" key="1">
    <citation type="submission" date="2021-09" db="EMBL/GenBank/DDBJ databases">
        <title>A high-quality genome of the endoparasitic fungus Hirsutella rhossiliensis with a comparison of Hirsutella genomes reveals transposable elements contributing to genome size variation.</title>
        <authorList>
            <person name="Lin R."/>
            <person name="Jiao Y."/>
            <person name="Sun X."/>
            <person name="Ling J."/>
            <person name="Xie B."/>
            <person name="Cheng X."/>
        </authorList>
    </citation>
    <scope>NUCLEOTIDE SEQUENCE</scope>
    <source>
        <strain evidence="7">HR02</strain>
    </source>
</reference>
<keyword evidence="4" id="KW-0326">Glycosidase</keyword>
<dbReference type="GO" id="GO:0009254">
    <property type="term" value="P:peptidoglycan turnover"/>
    <property type="evidence" value="ECO:0007669"/>
    <property type="project" value="TreeGrafter"/>
</dbReference>
<dbReference type="RefSeq" id="XP_044718897.1">
    <property type="nucleotide sequence ID" value="XM_044865933.1"/>
</dbReference>
<proteinExistence type="inferred from homology"/>
<feature type="signal peptide" evidence="5">
    <location>
        <begin position="1"/>
        <end position="20"/>
    </location>
</feature>
<evidence type="ECO:0000256" key="4">
    <source>
        <dbReference type="ARBA" id="ARBA00023295"/>
    </source>
</evidence>
<dbReference type="GO" id="GO:0004553">
    <property type="term" value="F:hydrolase activity, hydrolyzing O-glycosyl compounds"/>
    <property type="evidence" value="ECO:0007669"/>
    <property type="project" value="InterPro"/>
</dbReference>
<dbReference type="AlphaFoldDB" id="A0A9P8SGR5"/>
<feature type="chain" id="PRO_5040124860" description="Glycoside hydrolase family 3 N-terminal domain-containing protein" evidence="5">
    <location>
        <begin position="21"/>
        <end position="378"/>
    </location>
</feature>
<dbReference type="InterPro" id="IPR050226">
    <property type="entry name" value="NagZ_Beta-hexosaminidase"/>
</dbReference>
<keyword evidence="3" id="KW-0325">Glycoprotein</keyword>
<evidence type="ECO:0000259" key="6">
    <source>
        <dbReference type="Pfam" id="PF00933"/>
    </source>
</evidence>
<comment type="caution">
    <text evidence="7">The sequence shown here is derived from an EMBL/GenBank/DDBJ whole genome shotgun (WGS) entry which is preliminary data.</text>
</comment>
<dbReference type="SUPFAM" id="SSF51445">
    <property type="entry name" value="(Trans)glycosidases"/>
    <property type="match status" value="1"/>
</dbReference>
<name>A0A9P8SGR5_9HYPO</name>
<evidence type="ECO:0000256" key="2">
    <source>
        <dbReference type="ARBA" id="ARBA00022801"/>
    </source>
</evidence>
<dbReference type="Pfam" id="PF00933">
    <property type="entry name" value="Glyco_hydro_3"/>
    <property type="match status" value="1"/>
</dbReference>
<gene>
    <name evidence="7" type="ORF">HRG_07462</name>
</gene>
<keyword evidence="5" id="KW-0732">Signal</keyword>
<feature type="domain" description="Glycoside hydrolase family 3 N-terminal" evidence="6">
    <location>
        <begin position="64"/>
        <end position="371"/>
    </location>
</feature>
<evidence type="ECO:0000313" key="7">
    <source>
        <dbReference type="EMBL" id="KAH0961384.1"/>
    </source>
</evidence>
<evidence type="ECO:0000313" key="8">
    <source>
        <dbReference type="Proteomes" id="UP000824596"/>
    </source>
</evidence>